<evidence type="ECO:0000256" key="2">
    <source>
        <dbReference type="ARBA" id="ARBA00022723"/>
    </source>
</evidence>
<accession>A0ABZ2PQU8</accession>
<keyword evidence="4" id="KW-0106">Calcium</keyword>
<dbReference type="PANTHER" id="PTHR42693">
    <property type="entry name" value="ARYLSULFATASE FAMILY MEMBER"/>
    <property type="match status" value="1"/>
</dbReference>
<evidence type="ECO:0000313" key="6">
    <source>
        <dbReference type="EMBL" id="WXG68781.1"/>
    </source>
</evidence>
<evidence type="ECO:0000256" key="4">
    <source>
        <dbReference type="ARBA" id="ARBA00022837"/>
    </source>
</evidence>
<keyword evidence="2" id="KW-0479">Metal-binding</keyword>
<dbReference type="Proteomes" id="UP001432000">
    <property type="component" value="Chromosome"/>
</dbReference>
<dbReference type="EMBL" id="CP147846">
    <property type="protein sequence ID" value="WXG68781.1"/>
    <property type="molecule type" value="Genomic_DNA"/>
</dbReference>
<sequence>MSALLAVTTGCSGSLSSQGPAEVDSATPNILMVLLDDLGYSDIGAYGGSISTPTIDSLAGEGMQFTNYHANPVCAPTRATLMTGQDPHRVGLGSMDGLIAPGVASGSPGYKGSLEGTYIGIAELLSAADYNTYQVGKWHLGMGHGQTPQDLGFDQNFTMYQGGGSHYADALRLVPGRQEPIDTLNYERNSEPVTELPADFYSTDAYTDEMLQLIRNGSSSDKPYFGYLAYTAPHDPLHEPDAALIQKYLDIFIDNNNLETLRAERIENMVDLGLIVADVATRWPAQTPDWDTLTAPQKRDLAYRLAVYAAMVEHVDTQLGRIIDELKTTGEYDNTLIVVASDNGAAGLSEDVYTQSPGAREWLDEHYPLVDDLDSYGKPGSMPTLSLANAQVSSGPFFHTKSTVFEGGTRSPLIVKTPDRGQDGDRPRIVDTLVSVGDLYPTFADYAGAAIVDEHVLVGDSAKPLLDGTSDAIGDELLGLDMFGERAFRDGNSKLVFAAPGNGGTGTYALYDLVVDPGETTDLAASNPQEVQRLAALWDQYALENNVIPSSFVDVNASGDSSAPVYFKTDWAN</sequence>
<dbReference type="Gene3D" id="3.40.720.10">
    <property type="entry name" value="Alkaline Phosphatase, subunit A"/>
    <property type="match status" value="1"/>
</dbReference>
<evidence type="ECO:0000313" key="7">
    <source>
        <dbReference type="Proteomes" id="UP001432000"/>
    </source>
</evidence>
<comment type="similarity">
    <text evidence="1">Belongs to the sulfatase family.</text>
</comment>
<reference evidence="6 7" key="1">
    <citation type="submission" date="2024-03" db="EMBL/GenBank/DDBJ databases">
        <title>Natural products discovery in diverse microorganisms through a two-stage MS feature dereplication strategy.</title>
        <authorList>
            <person name="Zhang R."/>
        </authorList>
    </citation>
    <scope>NUCLEOTIDE SEQUENCE [LARGE SCALE GENOMIC DNA]</scope>
    <source>
        <strain evidence="6 7">18930</strain>
    </source>
</reference>
<dbReference type="InterPro" id="IPR050738">
    <property type="entry name" value="Sulfatase"/>
</dbReference>
<dbReference type="Pfam" id="PF00884">
    <property type="entry name" value="Sulfatase"/>
    <property type="match status" value="1"/>
</dbReference>
<dbReference type="PROSITE" id="PS00523">
    <property type="entry name" value="SULFATASE_1"/>
    <property type="match status" value="1"/>
</dbReference>
<dbReference type="InterPro" id="IPR017850">
    <property type="entry name" value="Alkaline_phosphatase_core_sf"/>
</dbReference>
<evidence type="ECO:0000256" key="1">
    <source>
        <dbReference type="ARBA" id="ARBA00008779"/>
    </source>
</evidence>
<feature type="domain" description="Sulfatase N-terminal" evidence="5">
    <location>
        <begin position="28"/>
        <end position="449"/>
    </location>
</feature>
<dbReference type="InterPro" id="IPR000917">
    <property type="entry name" value="Sulfatase_N"/>
</dbReference>
<evidence type="ECO:0000259" key="5">
    <source>
        <dbReference type="Pfam" id="PF00884"/>
    </source>
</evidence>
<organism evidence="6 7">
    <name type="scientific">Rhodococcus sovatensis</name>
    <dbReference type="NCBI Taxonomy" id="1805840"/>
    <lineage>
        <taxon>Bacteria</taxon>
        <taxon>Bacillati</taxon>
        <taxon>Actinomycetota</taxon>
        <taxon>Actinomycetes</taxon>
        <taxon>Mycobacteriales</taxon>
        <taxon>Nocardiaceae</taxon>
        <taxon>Rhodococcus</taxon>
    </lineage>
</organism>
<dbReference type="RefSeq" id="WP_338889195.1">
    <property type="nucleotide sequence ID" value="NZ_CP147846.1"/>
</dbReference>
<dbReference type="Gene3D" id="3.30.1120.10">
    <property type="match status" value="1"/>
</dbReference>
<gene>
    <name evidence="6" type="ORF">WDS16_26980</name>
</gene>
<dbReference type="SUPFAM" id="SSF53649">
    <property type="entry name" value="Alkaline phosphatase-like"/>
    <property type="match status" value="1"/>
</dbReference>
<dbReference type="InterPro" id="IPR024607">
    <property type="entry name" value="Sulfatase_CS"/>
</dbReference>
<dbReference type="PANTHER" id="PTHR42693:SF33">
    <property type="entry name" value="ARYLSULFATASE"/>
    <property type="match status" value="1"/>
</dbReference>
<name>A0ABZ2PQU8_9NOCA</name>
<protein>
    <submittedName>
        <fullName evidence="6">Sulfatase-like hydrolase/transferase</fullName>
    </submittedName>
</protein>
<proteinExistence type="inferred from homology"/>
<keyword evidence="7" id="KW-1185">Reference proteome</keyword>
<keyword evidence="3" id="KW-0378">Hydrolase</keyword>
<evidence type="ECO:0000256" key="3">
    <source>
        <dbReference type="ARBA" id="ARBA00022801"/>
    </source>
</evidence>